<keyword evidence="1" id="KW-1133">Transmembrane helix</keyword>
<proteinExistence type="predicted"/>
<evidence type="ECO:0000259" key="2">
    <source>
        <dbReference type="Pfam" id="PF01882"/>
    </source>
</evidence>
<dbReference type="EMBL" id="JBHLXP010000001">
    <property type="protein sequence ID" value="MFC0048639.1"/>
    <property type="molecule type" value="Genomic_DNA"/>
</dbReference>
<feature type="transmembrane region" description="Helical" evidence="1">
    <location>
        <begin position="39"/>
        <end position="62"/>
    </location>
</feature>
<dbReference type="InterPro" id="IPR002881">
    <property type="entry name" value="DUF58"/>
</dbReference>
<feature type="transmembrane region" description="Helical" evidence="1">
    <location>
        <begin position="68"/>
        <end position="90"/>
    </location>
</feature>
<evidence type="ECO:0000256" key="1">
    <source>
        <dbReference type="SAM" id="Phobius"/>
    </source>
</evidence>
<keyword evidence="1" id="KW-0472">Membrane</keyword>
<name>A0ABV6BE42_9GAMM</name>
<keyword evidence="1" id="KW-0812">Transmembrane</keyword>
<dbReference type="Proteomes" id="UP001589813">
    <property type="component" value="Unassembled WGS sequence"/>
</dbReference>
<organism evidence="3 4">
    <name type="scientific">Rheinheimera tilapiae</name>
    <dbReference type="NCBI Taxonomy" id="875043"/>
    <lineage>
        <taxon>Bacteria</taxon>
        <taxon>Pseudomonadati</taxon>
        <taxon>Pseudomonadota</taxon>
        <taxon>Gammaproteobacteria</taxon>
        <taxon>Chromatiales</taxon>
        <taxon>Chromatiaceae</taxon>
        <taxon>Rheinheimera</taxon>
    </lineage>
</organism>
<protein>
    <submittedName>
        <fullName evidence="3">DUF58 domain-containing protein</fullName>
    </submittedName>
</protein>
<reference evidence="3 4" key="1">
    <citation type="submission" date="2024-09" db="EMBL/GenBank/DDBJ databases">
        <authorList>
            <person name="Sun Q."/>
            <person name="Mori K."/>
        </authorList>
    </citation>
    <scope>NUCLEOTIDE SEQUENCE [LARGE SCALE GENOMIC DNA]</scope>
    <source>
        <strain evidence="3 4">KCTC 23315</strain>
    </source>
</reference>
<comment type="caution">
    <text evidence="3">The sequence shown here is derived from an EMBL/GenBank/DDBJ whole genome shotgun (WGS) entry which is preliminary data.</text>
</comment>
<evidence type="ECO:0000313" key="3">
    <source>
        <dbReference type="EMBL" id="MFC0048639.1"/>
    </source>
</evidence>
<dbReference type="Pfam" id="PF01882">
    <property type="entry name" value="DUF58"/>
    <property type="match status" value="1"/>
</dbReference>
<dbReference type="PANTHER" id="PTHR34351:SF1">
    <property type="entry name" value="SLR1927 PROTEIN"/>
    <property type="match status" value="1"/>
</dbReference>
<accession>A0ABV6BE42</accession>
<dbReference type="PANTHER" id="PTHR34351">
    <property type="entry name" value="SLR1927 PROTEIN-RELATED"/>
    <property type="match status" value="1"/>
</dbReference>
<gene>
    <name evidence="3" type="ORF">ACFFJP_10095</name>
</gene>
<dbReference type="RefSeq" id="WP_377243013.1">
    <property type="nucleotide sequence ID" value="NZ_JBHLXP010000001.1"/>
</dbReference>
<feature type="domain" description="DUF58" evidence="2">
    <location>
        <begin position="215"/>
        <end position="258"/>
    </location>
</feature>
<keyword evidence="4" id="KW-1185">Reference proteome</keyword>
<sequence length="313" mass="35585">MSDMVGIAARLQTQFRQRIWRWLDTRQPISAVVRLQQRFMFVFPTRFGFGLCALVLLLYILGTNYQNNLILLLAYLLLVLVISTIVLAFLNLHHCELSARPLADVFAGQNAGILLTLHRRTGVPLALDAGWQQQSGQLISVSDTTVVLELPAPKRGCFVIPRLKLQSVYPFGLVRCWCYVRLDCHYWVFPAPVPAPYAGPQADPNQQNAEEWAGQRQYQPGDPWRQLDWKRFSRQQQLLVHQFRATTLPGTDLWLSVDPRLNTLEAQLSDLAERALRAEQAQQPFGLRRMPTDIAVGSGPAHLRQVLQALALW</sequence>
<evidence type="ECO:0000313" key="4">
    <source>
        <dbReference type="Proteomes" id="UP001589813"/>
    </source>
</evidence>